<name>A0A8J9V1T7_9NEOP</name>
<dbReference type="Proteomes" id="UP000838878">
    <property type="component" value="Chromosome 8"/>
</dbReference>
<accession>A0A8J9V1T7</accession>
<organism evidence="1 2">
    <name type="scientific">Brenthis ino</name>
    <name type="common">lesser marbled fritillary</name>
    <dbReference type="NCBI Taxonomy" id="405034"/>
    <lineage>
        <taxon>Eukaryota</taxon>
        <taxon>Metazoa</taxon>
        <taxon>Ecdysozoa</taxon>
        <taxon>Arthropoda</taxon>
        <taxon>Hexapoda</taxon>
        <taxon>Insecta</taxon>
        <taxon>Pterygota</taxon>
        <taxon>Neoptera</taxon>
        <taxon>Endopterygota</taxon>
        <taxon>Lepidoptera</taxon>
        <taxon>Glossata</taxon>
        <taxon>Ditrysia</taxon>
        <taxon>Papilionoidea</taxon>
        <taxon>Nymphalidae</taxon>
        <taxon>Heliconiinae</taxon>
        <taxon>Argynnini</taxon>
        <taxon>Brenthis</taxon>
    </lineage>
</organism>
<dbReference type="AlphaFoldDB" id="A0A8J9V1T7"/>
<protein>
    <submittedName>
        <fullName evidence="1">Uncharacterized protein</fullName>
    </submittedName>
</protein>
<feature type="non-terminal residue" evidence="1">
    <location>
        <position position="79"/>
    </location>
</feature>
<proteinExistence type="predicted"/>
<sequence>MVLLFKLAQRGGVGRAVTWSSGRRRGRAARALGRAGGRGIPLPAAGRSAMRAVAWSSAPAAAALASRARSAPAPSRSPR</sequence>
<evidence type="ECO:0000313" key="1">
    <source>
        <dbReference type="EMBL" id="CAH0729787.1"/>
    </source>
</evidence>
<evidence type="ECO:0000313" key="2">
    <source>
        <dbReference type="Proteomes" id="UP000838878"/>
    </source>
</evidence>
<keyword evidence="2" id="KW-1185">Reference proteome</keyword>
<dbReference type="EMBL" id="OV170228">
    <property type="protein sequence ID" value="CAH0729787.1"/>
    <property type="molecule type" value="Genomic_DNA"/>
</dbReference>
<gene>
    <name evidence="1" type="ORF">BINO364_LOCUS14842</name>
</gene>
<reference evidence="1" key="1">
    <citation type="submission" date="2021-12" db="EMBL/GenBank/DDBJ databases">
        <authorList>
            <person name="Martin H S."/>
        </authorList>
    </citation>
    <scope>NUCLEOTIDE SEQUENCE</scope>
</reference>